<comment type="function">
    <text evidence="1">Responsible for the formation of the pyrimidine heterocycle in the thiamine biosynthesis pathway. Catalyzes the formation of hydroxymethylpyrimidine phosphate (HMP-P) from histidine and pyridoxal phosphate (PLP). The protein uses PLP and the active site histidine to form HMP-P, generating an inactive enzyme. The enzyme can only undergo a single turnover, which suggests it is a suicide enzyme.</text>
</comment>
<proteinExistence type="inferred from homology"/>
<evidence type="ECO:0000313" key="15">
    <source>
        <dbReference type="Proteomes" id="UP000321805"/>
    </source>
</evidence>
<organism evidence="14 15">
    <name type="scientific">Baekduia soli</name>
    <dbReference type="NCBI Taxonomy" id="496014"/>
    <lineage>
        <taxon>Bacteria</taxon>
        <taxon>Bacillati</taxon>
        <taxon>Actinomycetota</taxon>
        <taxon>Thermoleophilia</taxon>
        <taxon>Solirubrobacterales</taxon>
        <taxon>Baekduiaceae</taxon>
        <taxon>Baekduia</taxon>
    </lineage>
</organism>
<dbReference type="Proteomes" id="UP000321805">
    <property type="component" value="Chromosome"/>
</dbReference>
<accession>A0A5B8U7P8</accession>
<keyword evidence="15" id="KW-1185">Reference proteome</keyword>
<evidence type="ECO:0000256" key="9">
    <source>
        <dbReference type="ARBA" id="ARBA00023004"/>
    </source>
</evidence>
<feature type="signal peptide" evidence="12">
    <location>
        <begin position="1"/>
        <end position="25"/>
    </location>
</feature>
<feature type="chain" id="PRO_5039451902" description="Thiamine pyrimidine synthase" evidence="12">
    <location>
        <begin position="26"/>
        <end position="326"/>
    </location>
</feature>
<evidence type="ECO:0000256" key="10">
    <source>
        <dbReference type="ARBA" id="ARBA00033171"/>
    </source>
</evidence>
<dbReference type="OrthoDB" id="5348911at2"/>
<evidence type="ECO:0000256" key="8">
    <source>
        <dbReference type="ARBA" id="ARBA00022977"/>
    </source>
</evidence>
<evidence type="ECO:0000256" key="1">
    <source>
        <dbReference type="ARBA" id="ARBA00003469"/>
    </source>
</evidence>
<keyword evidence="7" id="KW-0663">Pyridoxal phosphate</keyword>
<dbReference type="KEGG" id="bsol:FSW04_16650"/>
<evidence type="ECO:0000256" key="11">
    <source>
        <dbReference type="ARBA" id="ARBA00048179"/>
    </source>
</evidence>
<evidence type="ECO:0000259" key="13">
    <source>
        <dbReference type="Pfam" id="PF09084"/>
    </source>
</evidence>
<gene>
    <name evidence="14" type="ORF">FSW04_16650</name>
</gene>
<sequence length="326" mass="34477">MPRRRRPTAALVAALAAAVSLSACGGSGSGAGGRPRVQLALDFTANAVHAPLFAAVRTHADHAHGIDLVIRRPAGGPDALKLVAAGRLDLGVLDIQDLAIARERGIDVVAVGALVRSPLAALVARSRIRRPRDLEGHAVGVSGLPSDPAFVDAIVRHDGGDPSRIKEVTIGFNAVSSLFTGRVDAAPVFWNAEGVALRRRHVAIREFRIEDYGAPAYPEVVLVTARRTLQREPGRIRAALLAVRDGMAAVDRDPRAAVTQIAHEAQTPDTGLIAAQLAAVRPIFARDLALDRAVLDRWAAFDARIGIIGRPLDVGRAFAFGFLRAS</sequence>
<dbReference type="Pfam" id="PF09084">
    <property type="entry name" value="NMT1"/>
    <property type="match status" value="1"/>
</dbReference>
<evidence type="ECO:0000256" key="3">
    <source>
        <dbReference type="ARBA" id="ARBA00009406"/>
    </source>
</evidence>
<evidence type="ECO:0000256" key="7">
    <source>
        <dbReference type="ARBA" id="ARBA00022898"/>
    </source>
</evidence>
<comment type="subunit">
    <text evidence="4">Homodimer.</text>
</comment>
<name>A0A5B8U7P8_9ACTN</name>
<comment type="similarity">
    <text evidence="3">Belongs to the NMT1/THI5 family.</text>
</comment>
<dbReference type="PANTHER" id="PTHR31528:SF1">
    <property type="entry name" value="4-AMINO-5-HYDROXYMETHYL-2-METHYLPYRIMIDINE PHOSPHATE SYNTHASE THI11-RELATED"/>
    <property type="match status" value="1"/>
</dbReference>
<dbReference type="EMBL" id="CP042430">
    <property type="protein sequence ID" value="QEC49040.1"/>
    <property type="molecule type" value="Genomic_DNA"/>
</dbReference>
<dbReference type="InterPro" id="IPR027939">
    <property type="entry name" value="NMT1/THI5"/>
</dbReference>
<dbReference type="RefSeq" id="WP_146921249.1">
    <property type="nucleotide sequence ID" value="NZ_CP042430.1"/>
</dbReference>
<dbReference type="GO" id="GO:0016740">
    <property type="term" value="F:transferase activity"/>
    <property type="evidence" value="ECO:0007669"/>
    <property type="project" value="UniProtKB-KW"/>
</dbReference>
<keyword evidence="5" id="KW-0808">Transferase</keyword>
<dbReference type="SUPFAM" id="SSF53850">
    <property type="entry name" value="Periplasmic binding protein-like II"/>
    <property type="match status" value="1"/>
</dbReference>
<comment type="pathway">
    <text evidence="2">Cofactor biosynthesis; thiamine diphosphate biosynthesis.</text>
</comment>
<reference evidence="14 15" key="1">
    <citation type="journal article" date="2018" name="J. Microbiol.">
        <title>Baekduia soli gen. nov., sp. nov., a novel bacterium isolated from the soil of Baekdu Mountain and proposal of a novel family name, Baekduiaceae fam. nov.</title>
        <authorList>
            <person name="An D.S."/>
            <person name="Siddiqi M.Z."/>
            <person name="Kim K.H."/>
            <person name="Yu H.S."/>
            <person name="Im W.T."/>
        </authorList>
    </citation>
    <scope>NUCLEOTIDE SEQUENCE [LARGE SCALE GENOMIC DNA]</scope>
    <source>
        <strain evidence="14 15">BR7-21</strain>
    </source>
</reference>
<evidence type="ECO:0000256" key="4">
    <source>
        <dbReference type="ARBA" id="ARBA00011738"/>
    </source>
</evidence>
<protein>
    <recommendedName>
        <fullName evidence="10">Thiamine pyrimidine synthase</fullName>
    </recommendedName>
</protein>
<evidence type="ECO:0000256" key="5">
    <source>
        <dbReference type="ARBA" id="ARBA00022679"/>
    </source>
</evidence>
<keyword evidence="6" id="KW-0479">Metal-binding</keyword>
<keyword evidence="8" id="KW-0784">Thiamine biosynthesis</keyword>
<dbReference type="Gene3D" id="3.40.190.10">
    <property type="entry name" value="Periplasmic binding protein-like II"/>
    <property type="match status" value="2"/>
</dbReference>
<comment type="catalytic activity">
    <reaction evidence="11">
        <text>N(6)-(pyridoxal phosphate)-L-lysyl-[4-amino-5-hydroxymethyl-2-methylpyrimidine phosphate synthase] + L-histidyl-[4-amino-5-hydroxymethyl-2-methylpyrimidine phosphate synthase] + 2 Fe(3+) + 4 H2O = L-lysyl-[4-amino-5-hydroxymethyl-2-methylpyrimidine phosphate synthase] + (2S)-2-amino-5-hydroxy-4-oxopentanoyl-[4-amino-5-hydroxymethyl-2-methylpyrimidine phosphate synthase] + 4-amino-2-methyl-5-(phosphooxymethyl)pyrimidine + 3-oxopropanoate + 2 Fe(2+) + 2 H(+)</text>
        <dbReference type="Rhea" id="RHEA:65756"/>
        <dbReference type="Rhea" id="RHEA-COMP:16892"/>
        <dbReference type="Rhea" id="RHEA-COMP:16893"/>
        <dbReference type="Rhea" id="RHEA-COMP:16894"/>
        <dbReference type="Rhea" id="RHEA-COMP:16895"/>
        <dbReference type="ChEBI" id="CHEBI:15377"/>
        <dbReference type="ChEBI" id="CHEBI:15378"/>
        <dbReference type="ChEBI" id="CHEBI:29033"/>
        <dbReference type="ChEBI" id="CHEBI:29034"/>
        <dbReference type="ChEBI" id="CHEBI:29969"/>
        <dbReference type="ChEBI" id="CHEBI:29979"/>
        <dbReference type="ChEBI" id="CHEBI:33190"/>
        <dbReference type="ChEBI" id="CHEBI:58354"/>
        <dbReference type="ChEBI" id="CHEBI:143915"/>
        <dbReference type="ChEBI" id="CHEBI:157692"/>
    </reaction>
    <physiologicalReaction direction="left-to-right" evidence="11">
        <dbReference type="Rhea" id="RHEA:65757"/>
    </physiologicalReaction>
</comment>
<evidence type="ECO:0000313" key="14">
    <source>
        <dbReference type="EMBL" id="QEC49040.1"/>
    </source>
</evidence>
<dbReference type="PROSITE" id="PS51257">
    <property type="entry name" value="PROKAR_LIPOPROTEIN"/>
    <property type="match status" value="1"/>
</dbReference>
<evidence type="ECO:0000256" key="6">
    <source>
        <dbReference type="ARBA" id="ARBA00022723"/>
    </source>
</evidence>
<dbReference type="PANTHER" id="PTHR31528">
    <property type="entry name" value="4-AMINO-5-HYDROXYMETHYL-2-METHYLPYRIMIDINE PHOSPHATE SYNTHASE THI11-RELATED"/>
    <property type="match status" value="1"/>
</dbReference>
<keyword evidence="12" id="KW-0732">Signal</keyword>
<dbReference type="GO" id="GO:0046872">
    <property type="term" value="F:metal ion binding"/>
    <property type="evidence" value="ECO:0007669"/>
    <property type="project" value="UniProtKB-KW"/>
</dbReference>
<evidence type="ECO:0000256" key="2">
    <source>
        <dbReference type="ARBA" id="ARBA00004948"/>
    </source>
</evidence>
<dbReference type="GO" id="GO:0009228">
    <property type="term" value="P:thiamine biosynthetic process"/>
    <property type="evidence" value="ECO:0007669"/>
    <property type="project" value="UniProtKB-KW"/>
</dbReference>
<keyword evidence="9" id="KW-0408">Iron</keyword>
<dbReference type="AlphaFoldDB" id="A0A5B8U7P8"/>
<evidence type="ECO:0000256" key="12">
    <source>
        <dbReference type="SAM" id="SignalP"/>
    </source>
</evidence>
<feature type="domain" description="SsuA/THI5-like" evidence="13">
    <location>
        <begin position="47"/>
        <end position="257"/>
    </location>
</feature>
<dbReference type="InterPro" id="IPR015168">
    <property type="entry name" value="SsuA/THI5"/>
</dbReference>